<feature type="domain" description="HTH araC/xylS-type" evidence="4">
    <location>
        <begin position="281"/>
        <end position="379"/>
    </location>
</feature>
<dbReference type="GO" id="GO:0000976">
    <property type="term" value="F:transcription cis-regulatory region binding"/>
    <property type="evidence" value="ECO:0007669"/>
    <property type="project" value="TreeGrafter"/>
</dbReference>
<accession>B9XCZ4</accession>
<dbReference type="Pfam" id="PF12833">
    <property type="entry name" value="HTH_18"/>
    <property type="match status" value="1"/>
</dbReference>
<dbReference type="InterPro" id="IPR009057">
    <property type="entry name" value="Homeodomain-like_sf"/>
</dbReference>
<evidence type="ECO:0000256" key="1">
    <source>
        <dbReference type="ARBA" id="ARBA00023015"/>
    </source>
</evidence>
<dbReference type="Gene3D" id="1.10.10.60">
    <property type="entry name" value="Homeodomain-like"/>
    <property type="match status" value="1"/>
</dbReference>
<gene>
    <name evidence="5" type="ORF">Cflav_PD4975</name>
</gene>
<dbReference type="EMBL" id="ABOX02000005">
    <property type="protein sequence ID" value="EEF62340.1"/>
    <property type="molecule type" value="Genomic_DNA"/>
</dbReference>
<dbReference type="RefSeq" id="WP_007413692.1">
    <property type="nucleotide sequence ID" value="NZ_ABOX02000005.1"/>
</dbReference>
<evidence type="ECO:0000313" key="5">
    <source>
        <dbReference type="EMBL" id="EEF62340.1"/>
    </source>
</evidence>
<reference evidence="5 6" key="1">
    <citation type="journal article" date="2011" name="J. Bacteriol.">
        <title>Genome sequence of 'Pedosphaera parvula' Ellin514, an aerobic Verrucomicrobial isolate from pasture soil.</title>
        <authorList>
            <person name="Kant R."/>
            <person name="van Passel M.W."/>
            <person name="Sangwan P."/>
            <person name="Palva A."/>
            <person name="Lucas S."/>
            <person name="Copeland A."/>
            <person name="Lapidus A."/>
            <person name="Glavina Del Rio T."/>
            <person name="Dalin E."/>
            <person name="Tice H."/>
            <person name="Bruce D."/>
            <person name="Goodwin L."/>
            <person name="Pitluck S."/>
            <person name="Chertkov O."/>
            <person name="Larimer F.W."/>
            <person name="Land M.L."/>
            <person name="Hauser L."/>
            <person name="Brettin T.S."/>
            <person name="Detter J.C."/>
            <person name="Han S."/>
            <person name="de Vos W.M."/>
            <person name="Janssen P.H."/>
            <person name="Smidt H."/>
        </authorList>
    </citation>
    <scope>NUCLEOTIDE SEQUENCE [LARGE SCALE GENOMIC DNA]</scope>
    <source>
        <strain evidence="5 6">Ellin514</strain>
    </source>
</reference>
<dbReference type="PANTHER" id="PTHR30146:SF24">
    <property type="entry name" value="XYLOSE OPERON REGULATORY PROTEIN"/>
    <property type="match status" value="1"/>
</dbReference>
<evidence type="ECO:0000313" key="6">
    <source>
        <dbReference type="Proteomes" id="UP000003688"/>
    </source>
</evidence>
<protein>
    <submittedName>
        <fullName evidence="5">Transcriptional regulator, AraC family</fullName>
    </submittedName>
</protein>
<keyword evidence="2" id="KW-0238">DNA-binding</keyword>
<dbReference type="STRING" id="320771.Cflav_PD4975"/>
<dbReference type="SUPFAM" id="SSF46689">
    <property type="entry name" value="Homeodomain-like"/>
    <property type="match status" value="2"/>
</dbReference>
<name>B9XCZ4_PEDPL</name>
<dbReference type="SMART" id="SM00342">
    <property type="entry name" value="HTH_ARAC"/>
    <property type="match status" value="1"/>
</dbReference>
<dbReference type="InterPro" id="IPR046335">
    <property type="entry name" value="LacI/GalR-like_sensor"/>
</dbReference>
<evidence type="ECO:0000256" key="2">
    <source>
        <dbReference type="ARBA" id="ARBA00023125"/>
    </source>
</evidence>
<dbReference type="InterPro" id="IPR028082">
    <property type="entry name" value="Peripla_BP_I"/>
</dbReference>
<keyword evidence="6" id="KW-1185">Reference proteome</keyword>
<sequence length="386" mass="43389">MSKRREVALLIETSNAYARGVLQGVVRYIRENSRWSFYLPEQGRGDIPPGWLANWQGDGIIARIENQEIARSVAASGLPAVDVSAARMLPSLPWVETDDRDIARLAAEHLLDRGFKHFGFCGDARFNWSNWRAEHFEKAIHQAGRECQHYRSTISPVAPLENQVAEIAQWLVKLPKPVAIMACYDIRGQQVLDACRNASLAVPDEVAVIGVDDDTLLCDLSSPPLSSVIPNTQRTGYEAAALLDQMMSGRKVPPTAHLITPLGVATRQSTDVLAIEDRHIARAVRFIREHAHEQINIEAVLKVVPLSRRVFEGLFKKILGHTPHEEIIRVRMNRVKELLTETELNLATIAERTGFEHVEYLSTAFKKKAGLSPNQYRAKNRKFPHH</sequence>
<dbReference type="InterPro" id="IPR018062">
    <property type="entry name" value="HTH_AraC-typ_CS"/>
</dbReference>
<dbReference type="PROSITE" id="PS01124">
    <property type="entry name" value="HTH_ARAC_FAMILY_2"/>
    <property type="match status" value="1"/>
</dbReference>
<dbReference type="InterPro" id="IPR018060">
    <property type="entry name" value="HTH_AraC"/>
</dbReference>
<proteinExistence type="predicted"/>
<dbReference type="Proteomes" id="UP000003688">
    <property type="component" value="Unassembled WGS sequence"/>
</dbReference>
<keyword evidence="3" id="KW-0804">Transcription</keyword>
<dbReference type="Pfam" id="PF22177">
    <property type="entry name" value="PBP1_XylR"/>
    <property type="match status" value="1"/>
</dbReference>
<comment type="caution">
    <text evidence="5">The sequence shown here is derived from an EMBL/GenBank/DDBJ whole genome shotgun (WGS) entry which is preliminary data.</text>
</comment>
<dbReference type="InterPro" id="IPR054031">
    <property type="entry name" value="XylR_PBP1"/>
</dbReference>
<dbReference type="PROSITE" id="PS00041">
    <property type="entry name" value="HTH_ARAC_FAMILY_1"/>
    <property type="match status" value="1"/>
</dbReference>
<dbReference type="AlphaFoldDB" id="B9XCZ4"/>
<organism evidence="5 6">
    <name type="scientific">Pedosphaera parvula (strain Ellin514)</name>
    <dbReference type="NCBI Taxonomy" id="320771"/>
    <lineage>
        <taxon>Bacteria</taxon>
        <taxon>Pseudomonadati</taxon>
        <taxon>Verrucomicrobiota</taxon>
        <taxon>Pedosphaerae</taxon>
        <taxon>Pedosphaerales</taxon>
        <taxon>Pedosphaeraceae</taxon>
        <taxon>Pedosphaera</taxon>
    </lineage>
</organism>
<dbReference type="PANTHER" id="PTHR30146">
    <property type="entry name" value="LACI-RELATED TRANSCRIPTIONAL REPRESSOR"/>
    <property type="match status" value="1"/>
</dbReference>
<dbReference type="CDD" id="cd01543">
    <property type="entry name" value="PBP1_XylR"/>
    <property type="match status" value="1"/>
</dbReference>
<dbReference type="SUPFAM" id="SSF53822">
    <property type="entry name" value="Periplasmic binding protein-like I"/>
    <property type="match status" value="1"/>
</dbReference>
<keyword evidence="1" id="KW-0805">Transcription regulation</keyword>
<dbReference type="Pfam" id="PF13377">
    <property type="entry name" value="Peripla_BP_3"/>
    <property type="match status" value="1"/>
</dbReference>
<evidence type="ECO:0000256" key="3">
    <source>
        <dbReference type="ARBA" id="ARBA00023163"/>
    </source>
</evidence>
<evidence type="ECO:0000259" key="4">
    <source>
        <dbReference type="PROSITE" id="PS01124"/>
    </source>
</evidence>
<dbReference type="Gene3D" id="3.40.50.2300">
    <property type="match status" value="2"/>
</dbReference>
<dbReference type="OrthoDB" id="9792510at2"/>
<dbReference type="GO" id="GO:0003700">
    <property type="term" value="F:DNA-binding transcription factor activity"/>
    <property type="evidence" value="ECO:0007669"/>
    <property type="project" value="InterPro"/>
</dbReference>